<dbReference type="GO" id="GO:0006915">
    <property type="term" value="P:apoptotic process"/>
    <property type="evidence" value="ECO:0007669"/>
    <property type="project" value="UniProtKB-KW"/>
</dbReference>
<proteinExistence type="predicted"/>
<dbReference type="Gene3D" id="2.10.50.10">
    <property type="entry name" value="Tumor Necrosis Factor Receptor, subunit A, domain 2"/>
    <property type="match status" value="1"/>
</dbReference>
<organism evidence="7 8">
    <name type="scientific">Mytilus edulis</name>
    <name type="common">Blue mussel</name>
    <dbReference type="NCBI Taxonomy" id="6550"/>
    <lineage>
        <taxon>Eukaryota</taxon>
        <taxon>Metazoa</taxon>
        <taxon>Spiralia</taxon>
        <taxon>Lophotrochozoa</taxon>
        <taxon>Mollusca</taxon>
        <taxon>Bivalvia</taxon>
        <taxon>Autobranchia</taxon>
        <taxon>Pteriomorphia</taxon>
        <taxon>Mytilida</taxon>
        <taxon>Mytiloidea</taxon>
        <taxon>Mytilidae</taxon>
        <taxon>Mytilinae</taxon>
        <taxon>Mytilus</taxon>
    </lineage>
</organism>
<evidence type="ECO:0000256" key="4">
    <source>
        <dbReference type="ARBA" id="ARBA00023157"/>
    </source>
</evidence>
<evidence type="ECO:0000256" key="1">
    <source>
        <dbReference type="ARBA" id="ARBA00022703"/>
    </source>
</evidence>
<dbReference type="Proteomes" id="UP000683360">
    <property type="component" value="Unassembled WGS sequence"/>
</dbReference>
<name>A0A8S3V848_MYTED</name>
<keyword evidence="3" id="KW-0677">Repeat</keyword>
<accession>A0A8S3V848</accession>
<gene>
    <name evidence="7" type="ORF">MEDL_64263</name>
</gene>
<keyword evidence="6" id="KW-0812">Transmembrane</keyword>
<feature type="transmembrane region" description="Helical" evidence="6">
    <location>
        <begin position="250"/>
        <end position="274"/>
    </location>
</feature>
<dbReference type="EMBL" id="CAJPWZ010003128">
    <property type="protein sequence ID" value="CAG2252669.1"/>
    <property type="molecule type" value="Genomic_DNA"/>
</dbReference>
<dbReference type="PANTHER" id="PTHR23097">
    <property type="entry name" value="TUMOR NECROSIS FACTOR RECEPTOR SUPERFAMILY MEMBER"/>
    <property type="match status" value="1"/>
</dbReference>
<evidence type="ECO:0000256" key="2">
    <source>
        <dbReference type="ARBA" id="ARBA00022729"/>
    </source>
</evidence>
<comment type="caution">
    <text evidence="7">The sequence shown here is derived from an EMBL/GenBank/DDBJ whole genome shotgun (WGS) entry which is preliminary data.</text>
</comment>
<evidence type="ECO:0000256" key="3">
    <source>
        <dbReference type="ARBA" id="ARBA00022737"/>
    </source>
</evidence>
<reference evidence="7" key="1">
    <citation type="submission" date="2021-03" db="EMBL/GenBank/DDBJ databases">
        <authorList>
            <person name="Bekaert M."/>
        </authorList>
    </citation>
    <scope>NUCLEOTIDE SEQUENCE</scope>
</reference>
<dbReference type="PANTHER" id="PTHR23097:SF181">
    <property type="entry name" value="CASPASE-8-LIKE"/>
    <property type="match status" value="1"/>
</dbReference>
<evidence type="ECO:0000313" key="8">
    <source>
        <dbReference type="Proteomes" id="UP000683360"/>
    </source>
</evidence>
<keyword evidence="5" id="KW-0325">Glycoprotein</keyword>
<protein>
    <submittedName>
        <fullName evidence="7">TNFRSF11A</fullName>
    </submittedName>
</protein>
<dbReference type="InterPro" id="IPR052459">
    <property type="entry name" value="TNFRSF_decoy_receptor"/>
</dbReference>
<evidence type="ECO:0000256" key="6">
    <source>
        <dbReference type="SAM" id="Phobius"/>
    </source>
</evidence>
<dbReference type="OrthoDB" id="6047845at2759"/>
<keyword evidence="1" id="KW-0053">Apoptosis</keyword>
<keyword evidence="8" id="KW-1185">Reference proteome</keyword>
<evidence type="ECO:0000256" key="5">
    <source>
        <dbReference type="ARBA" id="ARBA00023180"/>
    </source>
</evidence>
<keyword evidence="6" id="KW-1133">Transmembrane helix</keyword>
<keyword evidence="6" id="KW-0472">Membrane</keyword>
<sequence>MISVRFFYFRLSVYDENHSLHSTDSITNRYLCDGKTLQYFNRRSVLCESVKCQGALEFCHVNYTRDICNPCPLGSYMVDTIDSRYFENDRSVFKCVDSMHWSCPPEAEMVYGKITDTHQPPCECDRSRGYYGSNFYNCELVEEPCGKGLELSIRGNCVPCPYGTFKRTKSFELCIKKTNCTSFNRYAISLGSTHSDAICGPLMRITSSTEKGHKHYSNNDFEKSTVDVHSIPYKSKTSDEISNIFTKRNIFLIIIIIPAVILVIVGPIAIGFCIKNKYSVHIKCCMEINRKSGRSSRKTYDIPLKDQDKGSVGSGCSVDPQPLNADIQMDNVPDGQEESDITRITVHVHSKNDTQLFSEDNRNSENLL</sequence>
<keyword evidence="2" id="KW-0732">Signal</keyword>
<evidence type="ECO:0000313" key="7">
    <source>
        <dbReference type="EMBL" id="CAG2252669.1"/>
    </source>
</evidence>
<dbReference type="AlphaFoldDB" id="A0A8S3V848"/>
<keyword evidence="4" id="KW-1015">Disulfide bond</keyword>